<feature type="region of interest" description="Disordered" evidence="1">
    <location>
        <begin position="1"/>
        <end position="113"/>
    </location>
</feature>
<sequence>MPQRSKHVHGVGADSSKRSARHDESLLKLEMGRSSMTIRASNEPSLRKTEAIQRAKAFEETTNGMLNKSKIVQGVVSSQPSSVSLSGSSSSSNSTSGASSSQLSWHKPKLWKQQQTNNVRCAYRIRK</sequence>
<gene>
    <name evidence="2" type="ORF">DGAL_LOCUS8671</name>
</gene>
<proteinExistence type="predicted"/>
<dbReference type="AlphaFoldDB" id="A0A8J2RSV2"/>
<evidence type="ECO:0000313" key="3">
    <source>
        <dbReference type="Proteomes" id="UP000789390"/>
    </source>
</evidence>
<feature type="compositionally biased region" description="Low complexity" evidence="1">
    <location>
        <begin position="73"/>
        <end position="104"/>
    </location>
</feature>
<reference evidence="2" key="1">
    <citation type="submission" date="2021-11" db="EMBL/GenBank/DDBJ databases">
        <authorList>
            <person name="Schell T."/>
        </authorList>
    </citation>
    <scope>NUCLEOTIDE SEQUENCE</scope>
    <source>
        <strain evidence="2">M5</strain>
    </source>
</reference>
<feature type="compositionally biased region" description="Basic and acidic residues" evidence="1">
    <location>
        <begin position="15"/>
        <end position="31"/>
    </location>
</feature>
<dbReference type="EMBL" id="CAKKLH010000190">
    <property type="protein sequence ID" value="CAH0105614.1"/>
    <property type="molecule type" value="Genomic_DNA"/>
</dbReference>
<organism evidence="2 3">
    <name type="scientific">Daphnia galeata</name>
    <dbReference type="NCBI Taxonomy" id="27404"/>
    <lineage>
        <taxon>Eukaryota</taxon>
        <taxon>Metazoa</taxon>
        <taxon>Ecdysozoa</taxon>
        <taxon>Arthropoda</taxon>
        <taxon>Crustacea</taxon>
        <taxon>Branchiopoda</taxon>
        <taxon>Diplostraca</taxon>
        <taxon>Cladocera</taxon>
        <taxon>Anomopoda</taxon>
        <taxon>Daphniidae</taxon>
        <taxon>Daphnia</taxon>
    </lineage>
</organism>
<evidence type="ECO:0000256" key="1">
    <source>
        <dbReference type="SAM" id="MobiDB-lite"/>
    </source>
</evidence>
<accession>A0A8J2RSV2</accession>
<feature type="compositionally biased region" description="Polar residues" evidence="1">
    <location>
        <begin position="34"/>
        <end position="44"/>
    </location>
</feature>
<protein>
    <submittedName>
        <fullName evidence="2">Uncharacterized protein</fullName>
    </submittedName>
</protein>
<comment type="caution">
    <text evidence="2">The sequence shown here is derived from an EMBL/GenBank/DDBJ whole genome shotgun (WGS) entry which is preliminary data.</text>
</comment>
<keyword evidence="3" id="KW-1185">Reference proteome</keyword>
<feature type="compositionally biased region" description="Basic and acidic residues" evidence="1">
    <location>
        <begin position="45"/>
        <end position="59"/>
    </location>
</feature>
<name>A0A8J2RSV2_9CRUS</name>
<dbReference type="Proteomes" id="UP000789390">
    <property type="component" value="Unassembled WGS sequence"/>
</dbReference>
<evidence type="ECO:0000313" key="2">
    <source>
        <dbReference type="EMBL" id="CAH0105614.1"/>
    </source>
</evidence>